<keyword evidence="3" id="KW-1185">Reference proteome</keyword>
<feature type="compositionally biased region" description="Polar residues" evidence="1">
    <location>
        <begin position="847"/>
        <end position="863"/>
    </location>
</feature>
<feature type="compositionally biased region" description="Basic residues" evidence="1">
    <location>
        <begin position="1001"/>
        <end position="1010"/>
    </location>
</feature>
<feature type="region of interest" description="Disordered" evidence="1">
    <location>
        <begin position="421"/>
        <end position="521"/>
    </location>
</feature>
<sequence>MTRAKKLKCYPLDTAMKNWISEYWDEYKDARKEKMKKEGLEIIVLRVSKGFAEEFGTAPNEYDSVVKAVRHELQAHSKLRNRSTAAGPCRSKAKSAAELYIDDHPAEFEELIEREKEARDTPRDRLFTLHSIVKGKILDDKPKEVVEKYTALAKERKVHPENIPYDEVRERADRSATKELNEIILYFWTHYKVHLAVMSSRISEDKGNKPTVEVGLFETSDIVTDFETVLDHVGGIEELTMDTYGKFADELFQERLERIREKRGKGEEEEVEEEPSMSKRKGVTTFERVPLEEDDNGWPLLPVHFDDAHRACPGKISKAAWKRRLLRTYLNKCYHLASGSNASVPWKALHDPETATALIDEEYLPSDRVILWTDVEHLRIGDITALLSHIAFRQRDPAAICAFQFKAYLDDGTVTPAVRTISKKGKQPAAGQRNKGKERVTVAGGSGSRMGKGKAAEADVDEGALDAGSVGKAKKGGRPTKKATSKAKSARAPVTRRRLDSDEDDEESVDGGIGGDEDEYLPAGNPSADVAPSMRPTEVLISAPAVTGNARPDVKYLQWMAEMNTSPYEFSTSATQRYKFLRSLCDHQHYRILVTGLEEARHEGFNLNDNPLGISNFAWWDRREPRLPAHTHTPAGAVDVAHFLLKYGNFTKAGQCKYPPEPAEALVLLSGLMWRECQLVLRMARERDAAAGDDHWYLSTSIPTEPLVQSVLPEFWRGLLVGLGALVHMPSTLDRTPEGVRKLLFPSAHVNTPPLSVAVDAPPIPSSVAENSSDSNNAAGPSKGTPSAERMSLPEAPLTKPSQPVQSSALDGHRRSPSAGPSQRQLPAAPQASSSSKLPVIEEEVETSSFIGRSGGIQPTTAKSFGGFMPRPVGPAGQSIPFTNGKEFMYENPTTTATTQSNPADKMSRTHIDNAETTAQAKDITRDAEAQQTVRRTKRVPVPKVIFDPSHSPPTRSTRKRKQAGAESDAEDSNASPAKRARHTSKPPSQAKPRSATSKPPSRKPRSSAA</sequence>
<feature type="compositionally biased region" description="Low complexity" evidence="1">
    <location>
        <begin position="821"/>
        <end position="836"/>
    </location>
</feature>
<evidence type="ECO:0000256" key="1">
    <source>
        <dbReference type="SAM" id="MobiDB-lite"/>
    </source>
</evidence>
<proteinExistence type="predicted"/>
<dbReference type="Proteomes" id="UP000813824">
    <property type="component" value="Unassembled WGS sequence"/>
</dbReference>
<dbReference type="AlphaFoldDB" id="A0A8K0UHT7"/>
<protein>
    <submittedName>
        <fullName evidence="2">Uncharacterized protein</fullName>
    </submittedName>
</protein>
<evidence type="ECO:0000313" key="3">
    <source>
        <dbReference type="Proteomes" id="UP000813824"/>
    </source>
</evidence>
<gene>
    <name evidence="2" type="ORF">BXZ70DRAFT_910401</name>
</gene>
<feature type="compositionally biased region" description="Polar residues" evidence="1">
    <location>
        <begin position="800"/>
        <end position="809"/>
    </location>
</feature>
<dbReference type="EMBL" id="JAEVFJ010000044">
    <property type="protein sequence ID" value="KAH8085432.1"/>
    <property type="molecule type" value="Genomic_DNA"/>
</dbReference>
<comment type="caution">
    <text evidence="2">The sequence shown here is derived from an EMBL/GenBank/DDBJ whole genome shotgun (WGS) entry which is preliminary data.</text>
</comment>
<organism evidence="2 3">
    <name type="scientific">Cristinia sonorae</name>
    <dbReference type="NCBI Taxonomy" id="1940300"/>
    <lineage>
        <taxon>Eukaryota</taxon>
        <taxon>Fungi</taxon>
        <taxon>Dikarya</taxon>
        <taxon>Basidiomycota</taxon>
        <taxon>Agaricomycotina</taxon>
        <taxon>Agaricomycetes</taxon>
        <taxon>Agaricomycetidae</taxon>
        <taxon>Agaricales</taxon>
        <taxon>Pleurotineae</taxon>
        <taxon>Stephanosporaceae</taxon>
        <taxon>Cristinia</taxon>
    </lineage>
</organism>
<feature type="compositionally biased region" description="Polar residues" evidence="1">
    <location>
        <begin position="768"/>
        <end position="779"/>
    </location>
</feature>
<feature type="compositionally biased region" description="Acidic residues" evidence="1">
    <location>
        <begin position="501"/>
        <end position="520"/>
    </location>
</feature>
<name>A0A8K0UHT7_9AGAR</name>
<feature type="region of interest" description="Disordered" evidence="1">
    <location>
        <begin position="754"/>
        <end position="1010"/>
    </location>
</feature>
<accession>A0A8K0UHT7</accession>
<feature type="compositionally biased region" description="Low complexity" evidence="1">
    <location>
        <begin position="991"/>
        <end position="1000"/>
    </location>
</feature>
<feature type="compositionally biased region" description="Polar residues" evidence="1">
    <location>
        <begin position="892"/>
        <end position="903"/>
    </location>
</feature>
<dbReference type="OrthoDB" id="2654756at2759"/>
<reference evidence="2" key="1">
    <citation type="journal article" date="2021" name="New Phytol.">
        <title>Evolutionary innovations through gain and loss of genes in the ectomycorrhizal Boletales.</title>
        <authorList>
            <person name="Wu G."/>
            <person name="Miyauchi S."/>
            <person name="Morin E."/>
            <person name="Kuo A."/>
            <person name="Drula E."/>
            <person name="Varga T."/>
            <person name="Kohler A."/>
            <person name="Feng B."/>
            <person name="Cao Y."/>
            <person name="Lipzen A."/>
            <person name="Daum C."/>
            <person name="Hundley H."/>
            <person name="Pangilinan J."/>
            <person name="Johnson J."/>
            <person name="Barry K."/>
            <person name="LaButti K."/>
            <person name="Ng V."/>
            <person name="Ahrendt S."/>
            <person name="Min B."/>
            <person name="Choi I.G."/>
            <person name="Park H."/>
            <person name="Plett J.M."/>
            <person name="Magnuson J."/>
            <person name="Spatafora J.W."/>
            <person name="Nagy L.G."/>
            <person name="Henrissat B."/>
            <person name="Grigoriev I.V."/>
            <person name="Yang Z.L."/>
            <person name="Xu J."/>
            <person name="Martin F.M."/>
        </authorList>
    </citation>
    <scope>NUCLEOTIDE SEQUENCE</scope>
    <source>
        <strain evidence="2">KKN 215</strain>
    </source>
</reference>
<evidence type="ECO:0000313" key="2">
    <source>
        <dbReference type="EMBL" id="KAH8085432.1"/>
    </source>
</evidence>
<feature type="compositionally biased region" description="Basic residues" evidence="1">
    <location>
        <begin position="472"/>
        <end position="489"/>
    </location>
</feature>
<feature type="region of interest" description="Disordered" evidence="1">
    <location>
        <begin position="262"/>
        <end position="281"/>
    </location>
</feature>